<dbReference type="AlphaFoldDB" id="A0A8S1H0T1"/>
<dbReference type="Proteomes" id="UP000835052">
    <property type="component" value="Unassembled WGS sequence"/>
</dbReference>
<keyword evidence="4" id="KW-0963">Cytoplasm</keyword>
<dbReference type="InterPro" id="IPR024792">
    <property type="entry name" value="RhoGDI_dom_sf"/>
</dbReference>
<evidence type="ECO:0000256" key="1">
    <source>
        <dbReference type="ARBA" id="ARBA00004496"/>
    </source>
</evidence>
<keyword evidence="6" id="KW-1185">Reference proteome</keyword>
<dbReference type="GO" id="GO:0005096">
    <property type="term" value="F:GTPase activator activity"/>
    <property type="evidence" value="ECO:0007669"/>
    <property type="project" value="UniProtKB-KW"/>
</dbReference>
<evidence type="ECO:0008006" key="7">
    <source>
        <dbReference type="Google" id="ProtNLM"/>
    </source>
</evidence>
<sequence length="267" mass="30481">MSSILRPWEAIGEAGKVFWERLSKKHNNWAEIAREKFVAVQRVADLASIRHSWVVPLPWSVVYFFCLPCEALAPSQHSEMDNDSSDVAADYKLPAQKTIDELLNADAGDESLEKYKRTLLGSQPTEIVVNPNDTRTVLVQSVELIVEGRDPIKMDLSSPEKLSDLVFNVKEGATYRLKFSFYVQREIVSGLKYAHKVKRAAITVDSDKYMMGSYAPKNELQFYMSPPEEAPSGALHRGKYKVHSKISDDDDKVYLQWDWIMNFGKDW</sequence>
<comment type="caution">
    <text evidence="5">The sequence shown here is derived from an EMBL/GenBank/DDBJ whole genome shotgun (WGS) entry which is preliminary data.</text>
</comment>
<gene>
    <name evidence="5" type="ORF">CAUJ_LOCUS4752</name>
</gene>
<dbReference type="SUPFAM" id="SSF81296">
    <property type="entry name" value="E set domains"/>
    <property type="match status" value="1"/>
</dbReference>
<dbReference type="OrthoDB" id="1683373at2759"/>
<dbReference type="GO" id="GO:0016020">
    <property type="term" value="C:membrane"/>
    <property type="evidence" value="ECO:0007669"/>
    <property type="project" value="TreeGrafter"/>
</dbReference>
<dbReference type="EMBL" id="CAJGYM010000009">
    <property type="protein sequence ID" value="CAD6188833.1"/>
    <property type="molecule type" value="Genomic_DNA"/>
</dbReference>
<keyword evidence="3" id="KW-0343">GTPase activation</keyword>
<name>A0A8S1H0T1_9PELO</name>
<reference evidence="5" key="1">
    <citation type="submission" date="2020-10" db="EMBL/GenBank/DDBJ databases">
        <authorList>
            <person name="Kikuchi T."/>
        </authorList>
    </citation>
    <scope>NUCLEOTIDE SEQUENCE</scope>
    <source>
        <strain evidence="5">NKZ352</strain>
    </source>
</reference>
<evidence type="ECO:0000256" key="4">
    <source>
        <dbReference type="ARBA" id="ARBA00022490"/>
    </source>
</evidence>
<organism evidence="5 6">
    <name type="scientific">Caenorhabditis auriculariae</name>
    <dbReference type="NCBI Taxonomy" id="2777116"/>
    <lineage>
        <taxon>Eukaryota</taxon>
        <taxon>Metazoa</taxon>
        <taxon>Ecdysozoa</taxon>
        <taxon>Nematoda</taxon>
        <taxon>Chromadorea</taxon>
        <taxon>Rhabditida</taxon>
        <taxon>Rhabditina</taxon>
        <taxon>Rhabditomorpha</taxon>
        <taxon>Rhabditoidea</taxon>
        <taxon>Rhabditidae</taxon>
        <taxon>Peloderinae</taxon>
        <taxon>Caenorhabditis</taxon>
    </lineage>
</organism>
<evidence type="ECO:0000313" key="6">
    <source>
        <dbReference type="Proteomes" id="UP000835052"/>
    </source>
</evidence>
<protein>
    <recommendedName>
        <fullName evidence="7">Rho GDP-dissociation inhibitor 1</fullName>
    </recommendedName>
</protein>
<dbReference type="GO" id="GO:0007266">
    <property type="term" value="P:Rho protein signal transduction"/>
    <property type="evidence" value="ECO:0007669"/>
    <property type="project" value="InterPro"/>
</dbReference>
<dbReference type="InterPro" id="IPR000406">
    <property type="entry name" value="Rho_GDI"/>
</dbReference>
<comment type="subcellular location">
    <subcellularLocation>
        <location evidence="1">Cytoplasm</location>
    </subcellularLocation>
</comment>
<dbReference type="PANTHER" id="PTHR10980">
    <property type="entry name" value="RHO GDP-DISSOCIATION INHIBITOR"/>
    <property type="match status" value="1"/>
</dbReference>
<dbReference type="PRINTS" id="PR00492">
    <property type="entry name" value="RHOGDI"/>
</dbReference>
<evidence type="ECO:0000313" key="5">
    <source>
        <dbReference type="EMBL" id="CAD6188833.1"/>
    </source>
</evidence>
<evidence type="ECO:0000256" key="2">
    <source>
        <dbReference type="ARBA" id="ARBA00009758"/>
    </source>
</evidence>
<dbReference type="GO" id="GO:0005829">
    <property type="term" value="C:cytosol"/>
    <property type="evidence" value="ECO:0007669"/>
    <property type="project" value="TreeGrafter"/>
</dbReference>
<evidence type="ECO:0000256" key="3">
    <source>
        <dbReference type="ARBA" id="ARBA00022468"/>
    </source>
</evidence>
<accession>A0A8S1H0T1</accession>
<dbReference type="FunFam" id="2.70.50.30:FF:000004">
    <property type="entry name" value="Rho GDP-dissociation inhibitor 1"/>
    <property type="match status" value="1"/>
</dbReference>
<dbReference type="InterPro" id="IPR014756">
    <property type="entry name" value="Ig_E-set"/>
</dbReference>
<dbReference type="PANTHER" id="PTHR10980:SF3">
    <property type="entry name" value="LD16419P"/>
    <property type="match status" value="1"/>
</dbReference>
<proteinExistence type="inferred from homology"/>
<dbReference type="Pfam" id="PF02115">
    <property type="entry name" value="Rho_GDI"/>
    <property type="match status" value="1"/>
</dbReference>
<dbReference type="GO" id="GO:0005094">
    <property type="term" value="F:Rho GDP-dissociation inhibitor activity"/>
    <property type="evidence" value="ECO:0007669"/>
    <property type="project" value="InterPro"/>
</dbReference>
<dbReference type="Gene3D" id="2.70.50.30">
    <property type="entry name" value="Coagulation Factor XIII, subunit A, domain 1"/>
    <property type="match status" value="1"/>
</dbReference>
<comment type="similarity">
    <text evidence="2">Belongs to the Rho GDI family.</text>
</comment>